<dbReference type="NCBIfam" id="TIGR01064">
    <property type="entry name" value="pyruv_kin"/>
    <property type="match status" value="1"/>
</dbReference>
<dbReference type="PROSITE" id="PS00110">
    <property type="entry name" value="PYRUVATE_KINASE"/>
    <property type="match status" value="1"/>
</dbReference>
<evidence type="ECO:0000256" key="2">
    <source>
        <dbReference type="ARBA" id="ARBA00004997"/>
    </source>
</evidence>
<evidence type="ECO:0000256" key="13">
    <source>
        <dbReference type="NCBIfam" id="TIGR01064"/>
    </source>
</evidence>
<evidence type="ECO:0000256" key="14">
    <source>
        <dbReference type="RuleBase" id="RU000504"/>
    </source>
</evidence>
<evidence type="ECO:0000313" key="17">
    <source>
        <dbReference type="EMBL" id="PIR74581.1"/>
    </source>
</evidence>
<dbReference type="InterPro" id="IPR001697">
    <property type="entry name" value="Pyr_Knase"/>
</dbReference>
<proteinExistence type="inferred from homology"/>
<dbReference type="SUPFAM" id="SSF51621">
    <property type="entry name" value="Phosphoenolpyruvate/pyruvate domain"/>
    <property type="match status" value="1"/>
</dbReference>
<dbReference type="PANTHER" id="PTHR11817">
    <property type="entry name" value="PYRUVATE KINASE"/>
    <property type="match status" value="1"/>
</dbReference>
<keyword evidence="8 14" id="KW-0418">Kinase</keyword>
<dbReference type="NCBIfam" id="NF004491">
    <property type="entry name" value="PRK05826.1"/>
    <property type="match status" value="1"/>
</dbReference>
<accession>A0A2H0TR04</accession>
<dbReference type="GO" id="GO:0004743">
    <property type="term" value="F:pyruvate kinase activity"/>
    <property type="evidence" value="ECO:0007669"/>
    <property type="project" value="UniProtKB-UniRule"/>
</dbReference>
<evidence type="ECO:0000256" key="10">
    <source>
        <dbReference type="ARBA" id="ARBA00022842"/>
    </source>
</evidence>
<keyword evidence="5 14" id="KW-0808">Transferase</keyword>
<dbReference type="GO" id="GO:0016301">
    <property type="term" value="F:kinase activity"/>
    <property type="evidence" value="ECO:0007669"/>
    <property type="project" value="UniProtKB-KW"/>
</dbReference>
<keyword evidence="6" id="KW-0479">Metal-binding</keyword>
<name>A0A2H0TR04_9BACT</name>
<evidence type="ECO:0000256" key="3">
    <source>
        <dbReference type="ARBA" id="ARBA00008663"/>
    </source>
</evidence>
<evidence type="ECO:0000256" key="9">
    <source>
        <dbReference type="ARBA" id="ARBA00022840"/>
    </source>
</evidence>
<evidence type="ECO:0000313" key="18">
    <source>
        <dbReference type="Proteomes" id="UP000230154"/>
    </source>
</evidence>
<comment type="caution">
    <text evidence="17">The sequence shown here is derived from an EMBL/GenBank/DDBJ whole genome shotgun (WGS) entry which is preliminary data.</text>
</comment>
<dbReference type="InterPro" id="IPR015806">
    <property type="entry name" value="Pyrv_Knase_insert_dom_sf"/>
</dbReference>
<comment type="pathway">
    <text evidence="2 14">Carbohydrate degradation; glycolysis; pyruvate from D-glyceraldehyde 3-phosphate: step 5/5.</text>
</comment>
<dbReference type="UniPathway" id="UPA00109">
    <property type="reaction ID" value="UER00188"/>
</dbReference>
<keyword evidence="7" id="KW-0547">Nucleotide-binding</keyword>
<dbReference type="InterPro" id="IPR018209">
    <property type="entry name" value="Pyrv_Knase_AS"/>
</dbReference>
<dbReference type="NCBIfam" id="NF004978">
    <property type="entry name" value="PRK06354.1"/>
    <property type="match status" value="1"/>
</dbReference>
<keyword evidence="9" id="KW-0067">ATP-binding</keyword>
<gene>
    <name evidence="17" type="primary">pyk</name>
    <name evidence="17" type="ORF">COU35_01740</name>
</gene>
<feature type="domain" description="Pyruvate kinase C-terminal" evidence="16">
    <location>
        <begin position="365"/>
        <end position="475"/>
    </location>
</feature>
<dbReference type="FunFam" id="2.40.33.10:FF:000001">
    <property type="entry name" value="Pyruvate kinase"/>
    <property type="match status" value="1"/>
</dbReference>
<feature type="domain" description="Pyruvate kinase barrel" evidence="15">
    <location>
        <begin position="3"/>
        <end position="331"/>
    </location>
</feature>
<dbReference type="Pfam" id="PF00224">
    <property type="entry name" value="PK"/>
    <property type="match status" value="1"/>
</dbReference>
<dbReference type="InterPro" id="IPR015795">
    <property type="entry name" value="Pyrv_Knase_C"/>
</dbReference>
<dbReference type="Gene3D" id="3.20.20.60">
    <property type="entry name" value="Phosphoenolpyruvate-binding domains"/>
    <property type="match status" value="1"/>
</dbReference>
<evidence type="ECO:0000256" key="4">
    <source>
        <dbReference type="ARBA" id="ARBA00012142"/>
    </source>
</evidence>
<dbReference type="InterPro" id="IPR015793">
    <property type="entry name" value="Pyrv_Knase_brl"/>
</dbReference>
<keyword evidence="10 14" id="KW-0460">Magnesium</keyword>
<dbReference type="Proteomes" id="UP000230154">
    <property type="component" value="Unassembled WGS sequence"/>
</dbReference>
<keyword evidence="12 17" id="KW-0670">Pyruvate</keyword>
<dbReference type="InterPro" id="IPR040442">
    <property type="entry name" value="Pyrv_kinase-like_dom_sf"/>
</dbReference>
<comment type="cofactor">
    <cofactor evidence="1">
        <name>K(+)</name>
        <dbReference type="ChEBI" id="CHEBI:29103"/>
    </cofactor>
</comment>
<evidence type="ECO:0000259" key="16">
    <source>
        <dbReference type="Pfam" id="PF02887"/>
    </source>
</evidence>
<dbReference type="PRINTS" id="PR01050">
    <property type="entry name" value="PYRUVTKNASE"/>
</dbReference>
<dbReference type="GO" id="GO:0030955">
    <property type="term" value="F:potassium ion binding"/>
    <property type="evidence" value="ECO:0007669"/>
    <property type="project" value="UniProtKB-UniRule"/>
</dbReference>
<evidence type="ECO:0000256" key="8">
    <source>
        <dbReference type="ARBA" id="ARBA00022777"/>
    </source>
</evidence>
<dbReference type="Gene3D" id="3.40.1380.20">
    <property type="entry name" value="Pyruvate kinase, C-terminal domain"/>
    <property type="match status" value="1"/>
</dbReference>
<evidence type="ECO:0000256" key="12">
    <source>
        <dbReference type="ARBA" id="ARBA00023317"/>
    </source>
</evidence>
<dbReference type="EMBL" id="PFCB01000016">
    <property type="protein sequence ID" value="PIR74581.1"/>
    <property type="molecule type" value="Genomic_DNA"/>
</dbReference>
<dbReference type="Pfam" id="PF02887">
    <property type="entry name" value="PK_C"/>
    <property type="match status" value="1"/>
</dbReference>
<dbReference type="InterPro" id="IPR036918">
    <property type="entry name" value="Pyrv_Knase_C_sf"/>
</dbReference>
<dbReference type="AlphaFoldDB" id="A0A2H0TR04"/>
<dbReference type="InterPro" id="IPR015813">
    <property type="entry name" value="Pyrv/PenolPyrv_kinase-like_dom"/>
</dbReference>
<evidence type="ECO:0000256" key="1">
    <source>
        <dbReference type="ARBA" id="ARBA00001958"/>
    </source>
</evidence>
<dbReference type="SUPFAM" id="SSF50800">
    <property type="entry name" value="PK beta-barrel domain-like"/>
    <property type="match status" value="1"/>
</dbReference>
<dbReference type="EC" id="2.7.1.40" evidence="4 13"/>
<evidence type="ECO:0000256" key="11">
    <source>
        <dbReference type="ARBA" id="ARBA00023152"/>
    </source>
</evidence>
<evidence type="ECO:0000259" key="15">
    <source>
        <dbReference type="Pfam" id="PF00224"/>
    </source>
</evidence>
<comment type="similarity">
    <text evidence="3 14">Belongs to the pyruvate kinase family.</text>
</comment>
<sequence length="479" mass="53217">MKKRTKIVCTLGPACETQDILEEMVTAGMNVARLNFSHGTYENHATLIKNIRAVSKKTGEAITILQDLQGPKIRIGVMPEEGFDLVEGKEIMLDTGIKEFADGVMPVDYEQLHEFLKPGERILINDGRSEIEVKKIEGTRIHGVVTVGGNITSHKGMNVPDTKLEIRALTEKDKKDAIFGIEQGVDMMALSFVMTPEDVLDLRYHIKEQEKKMALNPEQPIRIVAKIERFEAVKNIKAIIDVVDGIMVARGDLGVEIPAQEVPLTQKRLIDVALEAAKPVIVATQLLDSMRENPRPTRAEVSDVANAVIDHTDAVMLSNETAVGKYPVLTVETMANIIAETEKSHYDDLQVRNYKEKKHQIDTVISEMSRLIAERVDSKIILAASISGETGRLISRHRPELPIVVATNNERTRHQLNVSWGVHPFVLPDCRTIEELVERSVTYLKAEKIVKPGDNIIVVAGEPVGQAGHVNLIEVREVS</sequence>
<protein>
    <recommendedName>
        <fullName evidence="4 13">Pyruvate kinase</fullName>
        <ecNumber evidence="4 13">2.7.1.40</ecNumber>
    </recommendedName>
</protein>
<keyword evidence="11 14" id="KW-0324">Glycolysis</keyword>
<dbReference type="GO" id="GO:0005524">
    <property type="term" value="F:ATP binding"/>
    <property type="evidence" value="ECO:0007669"/>
    <property type="project" value="UniProtKB-KW"/>
</dbReference>
<comment type="catalytic activity">
    <reaction evidence="14">
        <text>pyruvate + ATP = phosphoenolpyruvate + ADP + H(+)</text>
        <dbReference type="Rhea" id="RHEA:18157"/>
        <dbReference type="ChEBI" id="CHEBI:15361"/>
        <dbReference type="ChEBI" id="CHEBI:15378"/>
        <dbReference type="ChEBI" id="CHEBI:30616"/>
        <dbReference type="ChEBI" id="CHEBI:58702"/>
        <dbReference type="ChEBI" id="CHEBI:456216"/>
        <dbReference type="EC" id="2.7.1.40"/>
    </reaction>
</comment>
<dbReference type="InterPro" id="IPR011037">
    <property type="entry name" value="Pyrv_Knase-like_insert_dom_sf"/>
</dbReference>
<dbReference type="GO" id="GO:0000287">
    <property type="term" value="F:magnesium ion binding"/>
    <property type="evidence" value="ECO:0007669"/>
    <property type="project" value="UniProtKB-UniRule"/>
</dbReference>
<evidence type="ECO:0000256" key="6">
    <source>
        <dbReference type="ARBA" id="ARBA00022723"/>
    </source>
</evidence>
<evidence type="ECO:0000256" key="7">
    <source>
        <dbReference type="ARBA" id="ARBA00022741"/>
    </source>
</evidence>
<evidence type="ECO:0000256" key="5">
    <source>
        <dbReference type="ARBA" id="ARBA00022679"/>
    </source>
</evidence>
<reference evidence="18" key="1">
    <citation type="submission" date="2017-09" db="EMBL/GenBank/DDBJ databases">
        <title>Depth-based differentiation of microbial function through sediment-hosted aquifers and enrichment of novel symbionts in the deep terrestrial subsurface.</title>
        <authorList>
            <person name="Probst A.J."/>
            <person name="Ladd B."/>
            <person name="Jarett J.K."/>
            <person name="Geller-Mcgrath D.E."/>
            <person name="Sieber C.M.K."/>
            <person name="Emerson J.B."/>
            <person name="Anantharaman K."/>
            <person name="Thomas B.C."/>
            <person name="Malmstrom R."/>
            <person name="Stieglmeier M."/>
            <person name="Klingl A."/>
            <person name="Woyke T."/>
            <person name="Ryan C.M."/>
            <person name="Banfield J.F."/>
        </authorList>
    </citation>
    <scope>NUCLEOTIDE SEQUENCE [LARGE SCALE GENOMIC DNA]</scope>
</reference>
<dbReference type="SUPFAM" id="SSF52935">
    <property type="entry name" value="PK C-terminal domain-like"/>
    <property type="match status" value="1"/>
</dbReference>
<dbReference type="Gene3D" id="2.40.33.10">
    <property type="entry name" value="PK beta-barrel domain-like"/>
    <property type="match status" value="1"/>
</dbReference>
<organism evidence="17 18">
    <name type="scientific">Candidatus Magasanikbacteria bacterium CG10_big_fil_rev_8_21_14_0_10_47_10</name>
    <dbReference type="NCBI Taxonomy" id="1974652"/>
    <lineage>
        <taxon>Bacteria</taxon>
        <taxon>Candidatus Magasanikiibacteriota</taxon>
    </lineage>
</organism>